<dbReference type="CDD" id="cd09280">
    <property type="entry name" value="RNase_HI_eukaryote_like"/>
    <property type="match status" value="1"/>
</dbReference>
<dbReference type="STRING" id="126957.T1IVV0"/>
<comment type="similarity">
    <text evidence="2">Belongs to the RNase H family.</text>
</comment>
<keyword evidence="4" id="KW-0540">Nuclease</keyword>
<dbReference type="PANTHER" id="PTHR10642">
    <property type="entry name" value="RIBONUCLEASE H1"/>
    <property type="match status" value="1"/>
</dbReference>
<dbReference type="PROSITE" id="PS50879">
    <property type="entry name" value="RNASE_H_1"/>
    <property type="match status" value="1"/>
</dbReference>
<accession>T1IVV0</accession>
<sequence length="165" mass="19400">MGRNYRRNNYWRHAWVYTDGACELNGQKGARAGIGVYWGPNHPLNVSEALVVRQTNNRAELQAAVVAIKQAMYEGFQEITIFTDSRYVVWGMTRWIHRWIQNGWNTFYRKPVKNQADFQQLLDAENTIVVNWELVRGHARIEGNVAADRLAKRGIRRSYYFFLEF</sequence>
<dbReference type="OMA" id="VDGACSH"/>
<dbReference type="EC" id="3.1.26.4" evidence="3"/>
<evidence type="ECO:0000313" key="9">
    <source>
        <dbReference type="EnsemblMetazoa" id="SMAR005303-PA"/>
    </source>
</evidence>
<organism evidence="9 10">
    <name type="scientific">Strigamia maritima</name>
    <name type="common">European centipede</name>
    <name type="synonym">Geophilus maritimus</name>
    <dbReference type="NCBI Taxonomy" id="126957"/>
    <lineage>
        <taxon>Eukaryota</taxon>
        <taxon>Metazoa</taxon>
        <taxon>Ecdysozoa</taxon>
        <taxon>Arthropoda</taxon>
        <taxon>Myriapoda</taxon>
        <taxon>Chilopoda</taxon>
        <taxon>Pleurostigmophora</taxon>
        <taxon>Geophilomorpha</taxon>
        <taxon>Linotaeniidae</taxon>
        <taxon>Strigamia</taxon>
    </lineage>
</organism>
<dbReference type="InterPro" id="IPR036397">
    <property type="entry name" value="RNaseH_sf"/>
</dbReference>
<dbReference type="GO" id="GO:0046872">
    <property type="term" value="F:metal ion binding"/>
    <property type="evidence" value="ECO:0007669"/>
    <property type="project" value="UniProtKB-KW"/>
</dbReference>
<dbReference type="EnsemblMetazoa" id="SMAR005303-RA">
    <property type="protein sequence ID" value="SMAR005303-PA"/>
    <property type="gene ID" value="SMAR005303"/>
</dbReference>
<evidence type="ECO:0000256" key="6">
    <source>
        <dbReference type="ARBA" id="ARBA00022759"/>
    </source>
</evidence>
<keyword evidence="7" id="KW-0378">Hydrolase</keyword>
<evidence type="ECO:0000259" key="8">
    <source>
        <dbReference type="PROSITE" id="PS50879"/>
    </source>
</evidence>
<protein>
    <recommendedName>
        <fullName evidence="3">ribonuclease H</fullName>
        <ecNumber evidence="3">3.1.26.4</ecNumber>
    </recommendedName>
</protein>
<dbReference type="AlphaFoldDB" id="T1IVV0"/>
<evidence type="ECO:0000313" key="10">
    <source>
        <dbReference type="Proteomes" id="UP000014500"/>
    </source>
</evidence>
<dbReference type="Pfam" id="PF00075">
    <property type="entry name" value="RNase_H"/>
    <property type="match status" value="1"/>
</dbReference>
<evidence type="ECO:0000256" key="4">
    <source>
        <dbReference type="ARBA" id="ARBA00022722"/>
    </source>
</evidence>
<proteinExistence type="inferred from homology"/>
<name>T1IVV0_STRMM</name>
<evidence type="ECO:0000256" key="3">
    <source>
        <dbReference type="ARBA" id="ARBA00012180"/>
    </source>
</evidence>
<evidence type="ECO:0000256" key="1">
    <source>
        <dbReference type="ARBA" id="ARBA00000077"/>
    </source>
</evidence>
<dbReference type="eggNOG" id="KOG3752">
    <property type="taxonomic scope" value="Eukaryota"/>
</dbReference>
<evidence type="ECO:0000256" key="5">
    <source>
        <dbReference type="ARBA" id="ARBA00022723"/>
    </source>
</evidence>
<evidence type="ECO:0000256" key="7">
    <source>
        <dbReference type="ARBA" id="ARBA00022801"/>
    </source>
</evidence>
<dbReference type="Proteomes" id="UP000014500">
    <property type="component" value="Unassembled WGS sequence"/>
</dbReference>
<dbReference type="GO" id="GO:0043137">
    <property type="term" value="P:DNA replication, removal of RNA primer"/>
    <property type="evidence" value="ECO:0007669"/>
    <property type="project" value="TreeGrafter"/>
</dbReference>
<feature type="domain" description="RNase H type-1" evidence="8">
    <location>
        <begin position="10"/>
        <end position="156"/>
    </location>
</feature>
<dbReference type="PhylomeDB" id="T1IVV0"/>
<dbReference type="SUPFAM" id="SSF53098">
    <property type="entry name" value="Ribonuclease H-like"/>
    <property type="match status" value="1"/>
</dbReference>
<dbReference type="InterPro" id="IPR012337">
    <property type="entry name" value="RNaseH-like_sf"/>
</dbReference>
<keyword evidence="10" id="KW-1185">Reference proteome</keyword>
<dbReference type="EMBL" id="JH431595">
    <property type="status" value="NOT_ANNOTATED_CDS"/>
    <property type="molecule type" value="Genomic_DNA"/>
</dbReference>
<keyword evidence="5" id="KW-0479">Metal-binding</keyword>
<dbReference type="FunFam" id="3.30.420.10:FF:000115">
    <property type="entry name" value="Ribonuclease H"/>
    <property type="match status" value="1"/>
</dbReference>
<dbReference type="GO" id="GO:0004523">
    <property type="term" value="F:RNA-DNA hybrid ribonuclease activity"/>
    <property type="evidence" value="ECO:0007669"/>
    <property type="project" value="UniProtKB-EC"/>
</dbReference>
<keyword evidence="6" id="KW-0255">Endonuclease</keyword>
<dbReference type="GO" id="GO:0003676">
    <property type="term" value="F:nucleic acid binding"/>
    <property type="evidence" value="ECO:0007669"/>
    <property type="project" value="InterPro"/>
</dbReference>
<comment type="catalytic activity">
    <reaction evidence="1">
        <text>Endonucleolytic cleavage to 5'-phosphomonoester.</text>
        <dbReference type="EC" id="3.1.26.4"/>
    </reaction>
</comment>
<dbReference type="Gene3D" id="3.30.420.10">
    <property type="entry name" value="Ribonuclease H-like superfamily/Ribonuclease H"/>
    <property type="match status" value="1"/>
</dbReference>
<dbReference type="InterPro" id="IPR050092">
    <property type="entry name" value="RNase_H"/>
</dbReference>
<evidence type="ECO:0000256" key="2">
    <source>
        <dbReference type="ARBA" id="ARBA00005300"/>
    </source>
</evidence>
<dbReference type="InterPro" id="IPR002156">
    <property type="entry name" value="RNaseH_domain"/>
</dbReference>
<dbReference type="HOGENOM" id="CLU_030894_4_4_1"/>
<reference evidence="10" key="1">
    <citation type="submission" date="2011-05" db="EMBL/GenBank/DDBJ databases">
        <authorList>
            <person name="Richards S.R."/>
            <person name="Qu J."/>
            <person name="Jiang H."/>
            <person name="Jhangiani S.N."/>
            <person name="Agravi P."/>
            <person name="Goodspeed R."/>
            <person name="Gross S."/>
            <person name="Mandapat C."/>
            <person name="Jackson L."/>
            <person name="Mathew T."/>
            <person name="Pu L."/>
            <person name="Thornton R."/>
            <person name="Saada N."/>
            <person name="Wilczek-Boney K.B."/>
            <person name="Lee S."/>
            <person name="Kovar C."/>
            <person name="Wu Y."/>
            <person name="Scherer S.E."/>
            <person name="Worley K.C."/>
            <person name="Muzny D.M."/>
            <person name="Gibbs R."/>
        </authorList>
    </citation>
    <scope>NUCLEOTIDE SEQUENCE</scope>
    <source>
        <strain evidence="10">Brora</strain>
    </source>
</reference>
<reference evidence="9" key="2">
    <citation type="submission" date="2015-02" db="UniProtKB">
        <authorList>
            <consortium name="EnsemblMetazoa"/>
        </authorList>
    </citation>
    <scope>IDENTIFICATION</scope>
</reference>
<dbReference type="PANTHER" id="PTHR10642:SF26">
    <property type="entry name" value="RIBONUCLEASE H1"/>
    <property type="match status" value="1"/>
</dbReference>